<keyword evidence="2" id="KW-1185">Reference proteome</keyword>
<evidence type="ECO:0000313" key="2">
    <source>
        <dbReference type="Proteomes" id="UP000186997"/>
    </source>
</evidence>
<evidence type="ECO:0000313" key="1">
    <source>
        <dbReference type="EMBL" id="SIT78711.1"/>
    </source>
</evidence>
<sequence length="215" mass="24064">MSKDIYDDLIERRRGEMSAKNDLILKNLEEYWQTLRHAQRLPARNDVAPSRIDDALPHAFILQRVAPGTARFRVAGQRLHDLLKMDARGMPFSTIFLPEARDSVQALMESAFSSPAIVSIPLVSPATILRPALRGKVLLLPLRDSDDDTTRMLGALVTDPDTANRPRRFAINTAERIRHERIGLRLAPTPLFPTPPTARPDATVRPALRLVVNNG</sequence>
<dbReference type="RefSeq" id="WP_242654338.1">
    <property type="nucleotide sequence ID" value="NZ_FTPR01000001.1"/>
</dbReference>
<dbReference type="EMBL" id="FTPR01000001">
    <property type="protein sequence ID" value="SIT78711.1"/>
    <property type="molecule type" value="Genomic_DNA"/>
</dbReference>
<accession>A0A1R3WKK9</accession>
<name>A0A1R3WKK9_9RHOB</name>
<reference evidence="2" key="1">
    <citation type="submission" date="2017-01" db="EMBL/GenBank/DDBJ databases">
        <authorList>
            <person name="Varghese N."/>
            <person name="Submissions S."/>
        </authorList>
    </citation>
    <scope>NUCLEOTIDE SEQUENCE [LARGE SCALE GENOMIC DNA]</scope>
    <source>
        <strain evidence="2">DSM 29591</strain>
    </source>
</reference>
<dbReference type="STRING" id="287098.SAMN05421665_0815"/>
<dbReference type="AlphaFoldDB" id="A0A1R3WKK9"/>
<dbReference type="Proteomes" id="UP000186997">
    <property type="component" value="Unassembled WGS sequence"/>
</dbReference>
<dbReference type="Pfam" id="PF07310">
    <property type="entry name" value="PAS_5"/>
    <property type="match status" value="1"/>
</dbReference>
<proteinExistence type="predicted"/>
<dbReference type="InterPro" id="IPR009922">
    <property type="entry name" value="DUF1457"/>
</dbReference>
<protein>
    <submittedName>
        <fullName evidence="1">PAS domain-containing protein</fullName>
    </submittedName>
</protein>
<organism evidence="1 2">
    <name type="scientific">Yoonia rosea</name>
    <dbReference type="NCBI Taxonomy" id="287098"/>
    <lineage>
        <taxon>Bacteria</taxon>
        <taxon>Pseudomonadati</taxon>
        <taxon>Pseudomonadota</taxon>
        <taxon>Alphaproteobacteria</taxon>
        <taxon>Rhodobacterales</taxon>
        <taxon>Paracoccaceae</taxon>
        <taxon>Yoonia</taxon>
    </lineage>
</organism>
<gene>
    <name evidence="1" type="ORF">SAMN05421665_0815</name>
</gene>